<feature type="compositionally biased region" description="Low complexity" evidence="2">
    <location>
        <begin position="391"/>
        <end position="413"/>
    </location>
</feature>
<comment type="caution">
    <text evidence="5">The sequence shown here is derived from an EMBL/GenBank/DDBJ whole genome shotgun (WGS) entry which is preliminary data.</text>
</comment>
<dbReference type="OrthoDB" id="4685598at2759"/>
<evidence type="ECO:0000256" key="1">
    <source>
        <dbReference type="ARBA" id="ARBA00023242"/>
    </source>
</evidence>
<dbReference type="InterPro" id="IPR053181">
    <property type="entry name" value="EcdB-like_regulator"/>
</dbReference>
<protein>
    <submittedName>
        <fullName evidence="5">Dihydroflavonol-4-reductase</fullName>
    </submittedName>
</protein>
<organism evidence="5 6">
    <name type="scientific">Fusarium acutatum</name>
    <dbReference type="NCBI Taxonomy" id="78861"/>
    <lineage>
        <taxon>Eukaryota</taxon>
        <taxon>Fungi</taxon>
        <taxon>Dikarya</taxon>
        <taxon>Ascomycota</taxon>
        <taxon>Pezizomycotina</taxon>
        <taxon>Sordariomycetes</taxon>
        <taxon>Hypocreomycetidae</taxon>
        <taxon>Hypocreales</taxon>
        <taxon>Nectriaceae</taxon>
        <taxon>Fusarium</taxon>
        <taxon>Fusarium fujikuroi species complex</taxon>
    </lineage>
</organism>
<dbReference type="AlphaFoldDB" id="A0A8H4N8N2"/>
<keyword evidence="6" id="KW-1185">Reference proteome</keyword>
<sequence length="844" mass="93482">MVPSPPAIQYVLVTGATGFIGAHVVDQLLRRGMKVRGATRSLCKGKAMIDVRPQFREKLDFVHIDDFENPGGFLEAIEDIDAVIHVASPFTYATEDNEKELVIPAINGVNSILEAAATSPKIKRVVITSSFASVLDAGRKAPPYFTYTGDDWNPLSYEESIDPGTSAVIAYRGSKKFAELRAWDFVTREKPSFDLVTLCPPMTFGPIRHPVTNVDALNESNKMLFRIACGEAPLPVARVPFWIDVRNLAKAHVEALLRPEAGGKRYIPASPERFTYSKVASIIGSHFAWAADNVSKEMQAPDESHGVDGETAGQELGLDYIPFTETVVDLITQTRKAGSYSLRSRIDTSGGTREIISRLKDIKDMLAEQQQHLTALSSRNHSQPASRVGLSQSTASNASGGSTISTSTNNIQAADDEPLQFSSDLREPLDVASEPMNIPAEHKTSSSYLLGLPAVKMLVGEYPTNLFFLLESQSPLPPELSPEQSQNPLPPFQMDRSVLDHLVATFFSSVHVSHPVLDQAEFTEIYERFLDKGADSSTESALCMTVFALGAASSQPIGSCNPTTSPNGTRYMKYALPTLMLRSLWLFSFDLTLTQALVLASVYFAYIVRPLHSWRLTYLATNLLQLKLSSLDCQKQTLNTEAGILRLFWSCFIIECDRLAELELPRSSLQQLTDDANLPRCGNLDDLHMTAYLAEISIRRLLNRIHNSLYPRTANSPNTSLSSTSLMTPEEFSIDELTSITSVCEELHSQLDLWHAAIPEQFRPPLNFEEIDNDRISILRIRYYAAKHIIYRPFVLHVTTQTSSHVSTAIVEKADSSRSESIHMDFCIVVTWGGDYTDTVVAQF</sequence>
<evidence type="ECO:0000259" key="3">
    <source>
        <dbReference type="Pfam" id="PF01073"/>
    </source>
</evidence>
<accession>A0A8H4N8N2</accession>
<dbReference type="SUPFAM" id="SSF51735">
    <property type="entry name" value="NAD(P)-binding Rossmann-fold domains"/>
    <property type="match status" value="1"/>
</dbReference>
<feature type="domain" description="Xylanolytic transcriptional activator regulatory" evidence="4">
    <location>
        <begin position="505"/>
        <end position="755"/>
    </location>
</feature>
<dbReference type="CDD" id="cd12148">
    <property type="entry name" value="fungal_TF_MHR"/>
    <property type="match status" value="1"/>
</dbReference>
<dbReference type="GO" id="GO:0003677">
    <property type="term" value="F:DNA binding"/>
    <property type="evidence" value="ECO:0007669"/>
    <property type="project" value="InterPro"/>
</dbReference>
<evidence type="ECO:0000256" key="2">
    <source>
        <dbReference type="SAM" id="MobiDB-lite"/>
    </source>
</evidence>
<reference evidence="5 6" key="1">
    <citation type="submission" date="2020-01" db="EMBL/GenBank/DDBJ databases">
        <title>Identification and distribution of gene clusters putatively required for synthesis of sphingolipid metabolism inhibitors in phylogenetically diverse species of the filamentous fungus Fusarium.</title>
        <authorList>
            <person name="Kim H.-S."/>
            <person name="Busman M."/>
            <person name="Brown D.W."/>
            <person name="Divon H."/>
            <person name="Uhlig S."/>
            <person name="Proctor R.H."/>
        </authorList>
    </citation>
    <scope>NUCLEOTIDE SEQUENCE [LARGE SCALE GENOMIC DNA]</scope>
    <source>
        <strain evidence="5 6">NRRL 13308</strain>
    </source>
</reference>
<dbReference type="PANTHER" id="PTHR47785">
    <property type="entry name" value="ZN(II)2CYS6 TRANSCRIPTION FACTOR (EUROFUNG)-RELATED-RELATED"/>
    <property type="match status" value="1"/>
</dbReference>
<dbReference type="GO" id="GO:0006351">
    <property type="term" value="P:DNA-templated transcription"/>
    <property type="evidence" value="ECO:0007669"/>
    <property type="project" value="InterPro"/>
</dbReference>
<dbReference type="GO" id="GO:0008270">
    <property type="term" value="F:zinc ion binding"/>
    <property type="evidence" value="ECO:0007669"/>
    <property type="project" value="InterPro"/>
</dbReference>
<feature type="region of interest" description="Disordered" evidence="2">
    <location>
        <begin position="375"/>
        <end position="416"/>
    </location>
</feature>
<dbReference type="InterPro" id="IPR007219">
    <property type="entry name" value="XnlR_reg_dom"/>
</dbReference>
<dbReference type="EMBL" id="JAADJF010000563">
    <property type="protein sequence ID" value="KAF4415361.1"/>
    <property type="molecule type" value="Genomic_DNA"/>
</dbReference>
<dbReference type="InterPro" id="IPR036291">
    <property type="entry name" value="NAD(P)-bd_dom_sf"/>
</dbReference>
<gene>
    <name evidence="5" type="ORF">FACUT_13453</name>
</gene>
<dbReference type="Proteomes" id="UP000536711">
    <property type="component" value="Unassembled WGS sequence"/>
</dbReference>
<dbReference type="Gene3D" id="3.40.50.720">
    <property type="entry name" value="NAD(P)-binding Rossmann-like Domain"/>
    <property type="match status" value="1"/>
</dbReference>
<dbReference type="GO" id="GO:0006694">
    <property type="term" value="P:steroid biosynthetic process"/>
    <property type="evidence" value="ECO:0007669"/>
    <property type="project" value="InterPro"/>
</dbReference>
<evidence type="ECO:0000259" key="4">
    <source>
        <dbReference type="Pfam" id="PF04082"/>
    </source>
</evidence>
<evidence type="ECO:0000313" key="6">
    <source>
        <dbReference type="Proteomes" id="UP000536711"/>
    </source>
</evidence>
<dbReference type="Pfam" id="PF04082">
    <property type="entry name" value="Fungal_trans"/>
    <property type="match status" value="1"/>
</dbReference>
<dbReference type="InterPro" id="IPR002225">
    <property type="entry name" value="3Beta_OHSteriod_DH/Estase"/>
</dbReference>
<dbReference type="Pfam" id="PF01073">
    <property type="entry name" value="3Beta_HSD"/>
    <property type="match status" value="1"/>
</dbReference>
<dbReference type="CDD" id="cd05227">
    <property type="entry name" value="AR_SDR_e"/>
    <property type="match status" value="1"/>
</dbReference>
<proteinExistence type="predicted"/>
<keyword evidence="1" id="KW-0539">Nucleus</keyword>
<name>A0A8H4N8N2_9HYPO</name>
<evidence type="ECO:0000313" key="5">
    <source>
        <dbReference type="EMBL" id="KAF4415361.1"/>
    </source>
</evidence>
<feature type="domain" description="3-beta hydroxysteroid dehydrogenase/isomerase" evidence="3">
    <location>
        <begin position="12"/>
        <end position="255"/>
    </location>
</feature>
<dbReference type="GO" id="GO:0016616">
    <property type="term" value="F:oxidoreductase activity, acting on the CH-OH group of donors, NAD or NADP as acceptor"/>
    <property type="evidence" value="ECO:0007669"/>
    <property type="project" value="InterPro"/>
</dbReference>
<feature type="compositionally biased region" description="Polar residues" evidence="2">
    <location>
        <begin position="375"/>
        <end position="385"/>
    </location>
</feature>